<dbReference type="GO" id="GO:0045151">
    <property type="term" value="P:acetoin biosynthetic process"/>
    <property type="evidence" value="ECO:0007669"/>
    <property type="project" value="InterPro"/>
</dbReference>
<sequence length="226" mass="24783">MISFNRASTGLRILCQRSAGSRGMPRRPSPYVEVRMRASMLAEIGVAPPDGLESTQLGHWAGPPVARASVRMGAALRSGEFDTSPLTEDIPTDWTETIAAFDPFIDVELPPARSLAQLQTLCDAKRPSNDTFYALRLDGAFAFVRMRPHALALEREWANVSGTLVGLWSPGKPGESGISGYHLQFLSADRRTSGQLIACASSDLRLRLEPLAEFIWYCLRSHSVQP</sequence>
<organism evidence="1 2">
    <name type="scientific">Paraburkholderia silviterrae</name>
    <dbReference type="NCBI Taxonomy" id="2528715"/>
    <lineage>
        <taxon>Bacteria</taxon>
        <taxon>Pseudomonadati</taxon>
        <taxon>Pseudomonadota</taxon>
        <taxon>Betaproteobacteria</taxon>
        <taxon>Burkholderiales</taxon>
        <taxon>Burkholderiaceae</taxon>
        <taxon>Paraburkholderia</taxon>
    </lineage>
</organism>
<dbReference type="AlphaFoldDB" id="A0A4R5M974"/>
<proteinExistence type="predicted"/>
<dbReference type="SUPFAM" id="SSF117856">
    <property type="entry name" value="AF0104/ALDC/Ptd012-like"/>
    <property type="match status" value="1"/>
</dbReference>
<dbReference type="Proteomes" id="UP000295722">
    <property type="component" value="Unassembled WGS sequence"/>
</dbReference>
<comment type="caution">
    <text evidence="1">The sequence shown here is derived from an EMBL/GenBank/DDBJ whole genome shotgun (WGS) entry which is preliminary data.</text>
</comment>
<name>A0A4R5M974_9BURK</name>
<gene>
    <name evidence="1" type="ORF">EYW47_16170</name>
</gene>
<keyword evidence="2" id="KW-1185">Reference proteome</keyword>
<evidence type="ECO:0000313" key="2">
    <source>
        <dbReference type="Proteomes" id="UP000295722"/>
    </source>
</evidence>
<dbReference type="UniPathway" id="UPA00626">
    <property type="reaction ID" value="UER00678"/>
</dbReference>
<dbReference type="GO" id="GO:0047605">
    <property type="term" value="F:acetolactate decarboxylase activity"/>
    <property type="evidence" value="ECO:0007669"/>
    <property type="project" value="InterPro"/>
</dbReference>
<dbReference type="EMBL" id="SMRP01000007">
    <property type="protein sequence ID" value="TDG22754.1"/>
    <property type="molecule type" value="Genomic_DNA"/>
</dbReference>
<dbReference type="OrthoDB" id="8612680at2"/>
<dbReference type="InterPro" id="IPR005128">
    <property type="entry name" value="Acetolactate_a_deCO2ase"/>
</dbReference>
<accession>A0A4R5M974</accession>
<evidence type="ECO:0000313" key="1">
    <source>
        <dbReference type="EMBL" id="TDG22754.1"/>
    </source>
</evidence>
<dbReference type="Gene3D" id="3.30.1330.80">
    <property type="entry name" value="Hypothetical protein, similar to alpha- acetolactate decarboxylase, domain 2"/>
    <property type="match status" value="1"/>
</dbReference>
<dbReference type="Pfam" id="PF03306">
    <property type="entry name" value="AAL_decarboxy"/>
    <property type="match status" value="1"/>
</dbReference>
<protein>
    <submittedName>
        <fullName evidence="1">Uncharacterized protein</fullName>
    </submittedName>
</protein>
<reference evidence="1 2" key="1">
    <citation type="submission" date="2019-03" db="EMBL/GenBank/DDBJ databases">
        <title>Paraburkholderia sp. 4M-K11, isolated from subtropical forest soil.</title>
        <authorList>
            <person name="Gao Z.-H."/>
            <person name="Qiu L.-H."/>
        </authorList>
    </citation>
    <scope>NUCLEOTIDE SEQUENCE [LARGE SCALE GENOMIC DNA]</scope>
    <source>
        <strain evidence="1 2">4M-K11</strain>
    </source>
</reference>